<accession>A0ABY5W1I7</accession>
<dbReference type="Pfam" id="PF00561">
    <property type="entry name" value="Abhydrolase_1"/>
    <property type="match status" value="1"/>
</dbReference>
<dbReference type="RefSeq" id="WP_259860345.1">
    <property type="nucleotide sequence ID" value="NZ_BAAAST010000057.1"/>
</dbReference>
<dbReference type="InterPro" id="IPR029058">
    <property type="entry name" value="AB_hydrolase_fold"/>
</dbReference>
<reference evidence="2" key="2">
    <citation type="submission" date="2022-09" db="EMBL/GenBank/DDBJ databases">
        <title>Biosynthetic gene clusters of Dactylosporangioum fulvum.</title>
        <authorList>
            <person name="Caradec T."/>
        </authorList>
    </citation>
    <scope>NUCLEOTIDE SEQUENCE</scope>
    <source>
        <strain evidence="2">NRRL B-16292</strain>
    </source>
</reference>
<evidence type="ECO:0000313" key="2">
    <source>
        <dbReference type="EMBL" id="UWP82573.1"/>
    </source>
</evidence>
<keyword evidence="2" id="KW-0378">Hydrolase</keyword>
<dbReference type="InterPro" id="IPR000073">
    <property type="entry name" value="AB_hydrolase_1"/>
</dbReference>
<dbReference type="SUPFAM" id="SSF53474">
    <property type="entry name" value="alpha/beta-Hydrolases"/>
    <property type="match status" value="1"/>
</dbReference>
<evidence type="ECO:0000259" key="1">
    <source>
        <dbReference type="Pfam" id="PF00561"/>
    </source>
</evidence>
<keyword evidence="3" id="KW-1185">Reference proteome</keyword>
<dbReference type="PANTHER" id="PTHR43798:SF33">
    <property type="entry name" value="HYDROLASE, PUTATIVE (AFU_ORTHOLOGUE AFUA_2G14860)-RELATED"/>
    <property type="match status" value="1"/>
</dbReference>
<gene>
    <name evidence="2" type="ORF">Dfulv_47345</name>
</gene>
<name>A0ABY5W1I7_9ACTN</name>
<sequence>MSVFDGFQLDRVDLWDVTLPVRHGGRGPAVLLLHGRSSTHRIWQRVAPLLADGCTVVCPELPAGPSGRHETALNCMALMKSFGHDQFSIAGRDDGAHIALHLALAHPILVERLALLDTVAPEDEPARRRRLTCPTLVLWSADGLGHDPSASWQPWLEDVRWAETRGDQDTAAALRAFLGQAPGDTRPVS</sequence>
<dbReference type="EMBL" id="CP073720">
    <property type="protein sequence ID" value="UWP82573.1"/>
    <property type="molecule type" value="Genomic_DNA"/>
</dbReference>
<proteinExistence type="predicted"/>
<dbReference type="InterPro" id="IPR050266">
    <property type="entry name" value="AB_hydrolase_sf"/>
</dbReference>
<evidence type="ECO:0000313" key="3">
    <source>
        <dbReference type="Proteomes" id="UP001059617"/>
    </source>
</evidence>
<organism evidence="2 3">
    <name type="scientific">Dactylosporangium fulvum</name>
    <dbReference type="NCBI Taxonomy" id="53359"/>
    <lineage>
        <taxon>Bacteria</taxon>
        <taxon>Bacillati</taxon>
        <taxon>Actinomycetota</taxon>
        <taxon>Actinomycetes</taxon>
        <taxon>Micromonosporales</taxon>
        <taxon>Micromonosporaceae</taxon>
        <taxon>Dactylosporangium</taxon>
    </lineage>
</organism>
<dbReference type="Gene3D" id="3.40.50.1820">
    <property type="entry name" value="alpha/beta hydrolase"/>
    <property type="match status" value="1"/>
</dbReference>
<feature type="domain" description="AB hydrolase-1" evidence="1">
    <location>
        <begin position="28"/>
        <end position="122"/>
    </location>
</feature>
<dbReference type="Proteomes" id="UP001059617">
    <property type="component" value="Chromosome"/>
</dbReference>
<dbReference type="PANTHER" id="PTHR43798">
    <property type="entry name" value="MONOACYLGLYCEROL LIPASE"/>
    <property type="match status" value="1"/>
</dbReference>
<dbReference type="GO" id="GO:0016787">
    <property type="term" value="F:hydrolase activity"/>
    <property type="evidence" value="ECO:0007669"/>
    <property type="project" value="UniProtKB-KW"/>
</dbReference>
<reference evidence="2" key="1">
    <citation type="submission" date="2021-04" db="EMBL/GenBank/DDBJ databases">
        <authorList>
            <person name="Hartkoorn R.C."/>
            <person name="Beaudoing E."/>
            <person name="Hot D."/>
        </authorList>
    </citation>
    <scope>NUCLEOTIDE SEQUENCE</scope>
    <source>
        <strain evidence="2">NRRL B-16292</strain>
    </source>
</reference>
<protein>
    <submittedName>
        <fullName evidence="2">Alpha/beta hydrolase</fullName>
    </submittedName>
</protein>